<proteinExistence type="predicted"/>
<dbReference type="PROSITE" id="PS51635">
    <property type="entry name" value="PNPLA"/>
    <property type="match status" value="1"/>
</dbReference>
<feature type="active site" description="Proton acceptor" evidence="4">
    <location>
        <position position="183"/>
    </location>
</feature>
<dbReference type="EMBL" id="JAOSHN010000005">
    <property type="protein sequence ID" value="MCU7379442.1"/>
    <property type="molecule type" value="Genomic_DNA"/>
</dbReference>
<evidence type="ECO:0000313" key="7">
    <source>
        <dbReference type="EMBL" id="MCU7379442.1"/>
    </source>
</evidence>
<dbReference type="InterPro" id="IPR016035">
    <property type="entry name" value="Acyl_Trfase/lysoPLipase"/>
</dbReference>
<dbReference type="Pfam" id="PF01734">
    <property type="entry name" value="Patatin"/>
    <property type="match status" value="1"/>
</dbReference>
<evidence type="ECO:0000256" key="2">
    <source>
        <dbReference type="ARBA" id="ARBA00022963"/>
    </source>
</evidence>
<evidence type="ECO:0000313" key="6">
    <source>
        <dbReference type="EMBL" id="MCU7376893.1"/>
    </source>
</evidence>
<dbReference type="InterPro" id="IPR002641">
    <property type="entry name" value="PNPLA_dom"/>
</dbReference>
<organism evidence="7 8">
    <name type="scientific">Hominibacterium faecale</name>
    <dbReference type="NCBI Taxonomy" id="2839743"/>
    <lineage>
        <taxon>Bacteria</taxon>
        <taxon>Bacillati</taxon>
        <taxon>Bacillota</taxon>
        <taxon>Clostridia</taxon>
        <taxon>Peptostreptococcales</taxon>
        <taxon>Anaerovoracaceae</taxon>
        <taxon>Hominibacterium</taxon>
    </lineage>
</organism>
<accession>A0A9J6QT66</accession>
<dbReference type="InterPro" id="IPR050301">
    <property type="entry name" value="NTE"/>
</dbReference>
<feature type="active site" description="Nucleophile" evidence="4">
    <location>
        <position position="39"/>
    </location>
</feature>
<dbReference type="SUPFAM" id="SSF52151">
    <property type="entry name" value="FabD/lysophospholipase-like"/>
    <property type="match status" value="1"/>
</dbReference>
<keyword evidence="3 4" id="KW-0443">Lipid metabolism</keyword>
<dbReference type="PANTHER" id="PTHR14226">
    <property type="entry name" value="NEUROPATHY TARGET ESTERASE/SWISS CHEESE D.MELANOGASTER"/>
    <property type="match status" value="1"/>
</dbReference>
<dbReference type="Gene3D" id="3.40.1090.10">
    <property type="entry name" value="Cytosolic phospholipase A2 catalytic domain"/>
    <property type="match status" value="2"/>
</dbReference>
<keyword evidence="8" id="KW-1185">Reference proteome</keyword>
<feature type="short sequence motif" description="GXSXG" evidence="4">
    <location>
        <begin position="37"/>
        <end position="41"/>
    </location>
</feature>
<feature type="short sequence motif" description="GXGXXG" evidence="4">
    <location>
        <begin position="10"/>
        <end position="15"/>
    </location>
</feature>
<keyword evidence="1 4" id="KW-0378">Hydrolase</keyword>
<dbReference type="AlphaFoldDB" id="A0A9J6QT66"/>
<dbReference type="Proteomes" id="UP001065549">
    <property type="component" value="Unassembled WGS sequence"/>
</dbReference>
<sequence>MEKNALVLSGGGSRGGYEIGVWQALRELGVPIHIVTGTSVGALNGAMVAQDDFELAVNLWKELETHMVFDLESDGGKETGRFDFEIAGMTAGEAIAYAKEIITKGGAGTSGLEKIVEKYVSEETIRRSQIKLGVVTVEFPSLKPHYLFAEDIPQGKLQDYILASASCFPAVQAREIDGVRYIDGGYVDVMPVELALKKGADNIIAVYLEAAGFVRRDTVELAEETASKLVMIKSHWDLGNFLIFNTDNARRIIRLGYLDTMKAFGVFEGKKFTFSKGELTPHQRSGAEAAAKILKLDPTLIYKKTQLHSHMLQALSQAPKPDIRDIRSPEDARRKLSEVTLMLYIAERLAEKGASSFFASRGAFKLFKEEIMAADYLLVNELLPLKS</sequence>
<dbReference type="PANTHER" id="PTHR14226:SF29">
    <property type="entry name" value="NEUROPATHY TARGET ESTERASE SWS"/>
    <property type="match status" value="1"/>
</dbReference>
<dbReference type="GO" id="GO:0016042">
    <property type="term" value="P:lipid catabolic process"/>
    <property type="evidence" value="ECO:0007669"/>
    <property type="project" value="UniProtKB-UniRule"/>
</dbReference>
<gene>
    <name evidence="6" type="ORF">OBO34_00830</name>
    <name evidence="7" type="ORF">OBO34_13925</name>
</gene>
<evidence type="ECO:0000313" key="8">
    <source>
        <dbReference type="Proteomes" id="UP001065549"/>
    </source>
</evidence>
<evidence type="ECO:0000256" key="1">
    <source>
        <dbReference type="ARBA" id="ARBA00022801"/>
    </source>
</evidence>
<evidence type="ECO:0000256" key="3">
    <source>
        <dbReference type="ARBA" id="ARBA00023098"/>
    </source>
</evidence>
<dbReference type="GO" id="GO:0016787">
    <property type="term" value="F:hydrolase activity"/>
    <property type="evidence" value="ECO:0007669"/>
    <property type="project" value="UniProtKB-UniRule"/>
</dbReference>
<keyword evidence="2 4" id="KW-0442">Lipid degradation</keyword>
<evidence type="ECO:0000259" key="5">
    <source>
        <dbReference type="PROSITE" id="PS51635"/>
    </source>
</evidence>
<feature type="short sequence motif" description="DGA/G" evidence="4">
    <location>
        <begin position="183"/>
        <end position="185"/>
    </location>
</feature>
<evidence type="ECO:0000256" key="4">
    <source>
        <dbReference type="PROSITE-ProRule" id="PRU01161"/>
    </source>
</evidence>
<feature type="domain" description="PNPLA" evidence="5">
    <location>
        <begin position="6"/>
        <end position="196"/>
    </location>
</feature>
<comment type="caution">
    <text evidence="7">The sequence shown here is derived from an EMBL/GenBank/DDBJ whole genome shotgun (WGS) entry which is preliminary data.</text>
</comment>
<name>A0A9J6QT66_9FIRM</name>
<protein>
    <submittedName>
        <fullName evidence="7">Patatin-like phospholipase family protein</fullName>
    </submittedName>
</protein>
<dbReference type="EMBL" id="JAOSHN010000001">
    <property type="protein sequence ID" value="MCU7376893.1"/>
    <property type="molecule type" value="Genomic_DNA"/>
</dbReference>
<dbReference type="RefSeq" id="WP_148396001.1">
    <property type="nucleotide sequence ID" value="NZ_JAJAGH010000005.1"/>
</dbReference>
<reference evidence="7" key="1">
    <citation type="submission" date="2022-09" db="EMBL/GenBank/DDBJ databases">
        <title>Culturomic study of gut microbiota in children with autism spectrum disorder.</title>
        <authorList>
            <person name="Efimov B.A."/>
            <person name="Chaplin A.V."/>
            <person name="Sokolova S.R."/>
            <person name="Pikina A.P."/>
            <person name="Korzhanova M."/>
            <person name="Belova V."/>
            <person name="Korostin D."/>
        </authorList>
    </citation>
    <scope>NUCLEOTIDE SEQUENCE</scope>
    <source>
        <strain evidence="7">ASD5510</strain>
    </source>
</reference>
<dbReference type="CDD" id="cd07209">
    <property type="entry name" value="Pat_hypo_Ecoli_Z1214_like"/>
    <property type="match status" value="1"/>
</dbReference>